<keyword evidence="2" id="KW-1133">Transmembrane helix</keyword>
<feature type="transmembrane region" description="Helical" evidence="2">
    <location>
        <begin position="150"/>
        <end position="175"/>
    </location>
</feature>
<accession>A0A6C0AUJ9</accession>
<dbReference type="AlphaFoldDB" id="A0A6C0AUJ9"/>
<sequence length="229" mass="24025">MSWIVYSAQVLYAVGSAVTTAVTYAASAAAPRDGPDERAMVTHARHAAPSQPPDAAAPWGALPAPVPGWTASFADDPLFALCTPGSWAREAREWALTWLVYLCRVAAWGGTSDADVCHTLSPGLPAAYWTTQADACRAMLWYTLRMRAEVTLHALCCIALAAAGVVAARAAYAWLCAWPAQRAAAVPPAKRSVASGALSPRHSQHVARNLRPDDAAPARRASHGTAGAS</sequence>
<evidence type="ECO:0000256" key="2">
    <source>
        <dbReference type="SAM" id="Phobius"/>
    </source>
</evidence>
<protein>
    <submittedName>
        <fullName evidence="3">Uncharacterized protein</fullName>
    </submittedName>
</protein>
<feature type="region of interest" description="Disordered" evidence="1">
    <location>
        <begin position="195"/>
        <end position="229"/>
    </location>
</feature>
<reference evidence="3" key="1">
    <citation type="journal article" date="2020" name="Nature">
        <title>Giant virus diversity and host interactions through global metagenomics.</title>
        <authorList>
            <person name="Schulz F."/>
            <person name="Roux S."/>
            <person name="Paez-Espino D."/>
            <person name="Jungbluth S."/>
            <person name="Walsh D.A."/>
            <person name="Denef V.J."/>
            <person name="McMahon K.D."/>
            <person name="Konstantinidis K.T."/>
            <person name="Eloe-Fadrosh E.A."/>
            <person name="Kyrpides N.C."/>
            <person name="Woyke T."/>
        </authorList>
    </citation>
    <scope>NUCLEOTIDE SEQUENCE</scope>
    <source>
        <strain evidence="3">GVMAG-S-1103017-74</strain>
    </source>
</reference>
<proteinExistence type="predicted"/>
<keyword evidence="2" id="KW-0472">Membrane</keyword>
<dbReference type="EMBL" id="MN740864">
    <property type="protein sequence ID" value="QHS82961.1"/>
    <property type="molecule type" value="Genomic_DNA"/>
</dbReference>
<organism evidence="3">
    <name type="scientific">viral metagenome</name>
    <dbReference type="NCBI Taxonomy" id="1070528"/>
    <lineage>
        <taxon>unclassified sequences</taxon>
        <taxon>metagenomes</taxon>
        <taxon>organismal metagenomes</taxon>
    </lineage>
</organism>
<name>A0A6C0AUJ9_9ZZZZ</name>
<evidence type="ECO:0000313" key="3">
    <source>
        <dbReference type="EMBL" id="QHS82961.1"/>
    </source>
</evidence>
<evidence type="ECO:0000256" key="1">
    <source>
        <dbReference type="SAM" id="MobiDB-lite"/>
    </source>
</evidence>
<keyword evidence="2" id="KW-0812">Transmembrane</keyword>